<name>A0ABQ8KRC2_9APHY</name>
<keyword evidence="3" id="KW-1185">Reference proteome</keyword>
<evidence type="ECO:0000313" key="2">
    <source>
        <dbReference type="EMBL" id="KAH9840942.1"/>
    </source>
</evidence>
<feature type="region of interest" description="Disordered" evidence="1">
    <location>
        <begin position="189"/>
        <end position="227"/>
    </location>
</feature>
<dbReference type="Proteomes" id="UP000814176">
    <property type="component" value="Unassembled WGS sequence"/>
</dbReference>
<dbReference type="GeneID" id="72002175"/>
<reference evidence="2 3" key="1">
    <citation type="journal article" date="2021" name="Environ. Microbiol.">
        <title>Gene family expansions and transcriptome signatures uncover fungal adaptations to wood decay.</title>
        <authorList>
            <person name="Hage H."/>
            <person name="Miyauchi S."/>
            <person name="Viragh M."/>
            <person name="Drula E."/>
            <person name="Min B."/>
            <person name="Chaduli D."/>
            <person name="Navarro D."/>
            <person name="Favel A."/>
            <person name="Norest M."/>
            <person name="Lesage-Meessen L."/>
            <person name="Balint B."/>
            <person name="Merenyi Z."/>
            <person name="de Eugenio L."/>
            <person name="Morin E."/>
            <person name="Martinez A.T."/>
            <person name="Baldrian P."/>
            <person name="Stursova M."/>
            <person name="Martinez M.J."/>
            <person name="Novotny C."/>
            <person name="Magnuson J.K."/>
            <person name="Spatafora J.W."/>
            <person name="Maurice S."/>
            <person name="Pangilinan J."/>
            <person name="Andreopoulos W."/>
            <person name="LaButti K."/>
            <person name="Hundley H."/>
            <person name="Na H."/>
            <person name="Kuo A."/>
            <person name="Barry K."/>
            <person name="Lipzen A."/>
            <person name="Henrissat B."/>
            <person name="Riley R."/>
            <person name="Ahrendt S."/>
            <person name="Nagy L.G."/>
            <person name="Grigoriev I.V."/>
            <person name="Martin F."/>
            <person name="Rosso M.N."/>
        </authorList>
    </citation>
    <scope>NUCLEOTIDE SEQUENCE [LARGE SCALE GENOMIC DNA]</scope>
    <source>
        <strain evidence="2 3">CIRM-BRFM 1785</strain>
    </source>
</reference>
<protein>
    <submittedName>
        <fullName evidence="2">Uncharacterized protein</fullName>
    </submittedName>
</protein>
<evidence type="ECO:0000256" key="1">
    <source>
        <dbReference type="SAM" id="MobiDB-lite"/>
    </source>
</evidence>
<sequence length="369" mass="41416">MATLRDAQERARGCVTMCTAAVAVVVFDLSVHSSTMLKVALVPWRTITSESVESMRSVQDRTNDRTFPDILSTQLSTTDISASHRLDVPLMRAALEVLLRFVCGRGIVFQMGMPHAAAACELKCEDRDDRSESGRTRRGTPCVLAWYGFAGVGRKSEMYRRRRELVISDPERLLRWALEPRGDNLAMHSSEPAWRRSARRPRIQSRDGLGTVSLKSPDEHAPSMNRASQIGTGTPCLLWAIGTTLVATIRPIWSRRDCPRLLREHSTCLRTFQVSLPSMAPNSTSRELCVPMATNDTSTSRELRQGRLEALNRSWQAPCEGVPRAQLSERVIATEDRLQEKEAECRYLFHMVIHISEQSRKLGLTGALE</sequence>
<proteinExistence type="predicted"/>
<organism evidence="2 3">
    <name type="scientific">Rhodofomes roseus</name>
    <dbReference type="NCBI Taxonomy" id="34475"/>
    <lineage>
        <taxon>Eukaryota</taxon>
        <taxon>Fungi</taxon>
        <taxon>Dikarya</taxon>
        <taxon>Basidiomycota</taxon>
        <taxon>Agaricomycotina</taxon>
        <taxon>Agaricomycetes</taxon>
        <taxon>Polyporales</taxon>
        <taxon>Rhodofomes</taxon>
    </lineage>
</organism>
<dbReference type="EMBL" id="JADCUA010000004">
    <property type="protein sequence ID" value="KAH9840942.1"/>
    <property type="molecule type" value="Genomic_DNA"/>
</dbReference>
<comment type="caution">
    <text evidence="2">The sequence shown here is derived from an EMBL/GenBank/DDBJ whole genome shotgun (WGS) entry which is preliminary data.</text>
</comment>
<gene>
    <name evidence="2" type="ORF">C8Q71DRAFT_721376</name>
</gene>
<dbReference type="RefSeq" id="XP_047782408.1">
    <property type="nucleotide sequence ID" value="XM_047921443.1"/>
</dbReference>
<accession>A0ABQ8KRC2</accession>
<evidence type="ECO:0000313" key="3">
    <source>
        <dbReference type="Proteomes" id="UP000814176"/>
    </source>
</evidence>